<dbReference type="EMBL" id="BMAU01021279">
    <property type="protein sequence ID" value="GFY07991.1"/>
    <property type="molecule type" value="Genomic_DNA"/>
</dbReference>
<gene>
    <name evidence="3" type="primary">NOO_LOCUS9847</name>
    <name evidence="3" type="ORF">TNCV_2580231</name>
</gene>
<protein>
    <recommendedName>
        <fullName evidence="1">ATP-dependent DNA helicase</fullName>
        <ecNumber evidence="1">5.6.2.3</ecNumber>
    </recommendedName>
</protein>
<reference evidence="3" key="1">
    <citation type="submission" date="2020-08" db="EMBL/GenBank/DDBJ databases">
        <title>Multicomponent nature underlies the extraordinary mechanical properties of spider dragline silk.</title>
        <authorList>
            <person name="Kono N."/>
            <person name="Nakamura H."/>
            <person name="Mori M."/>
            <person name="Yoshida Y."/>
            <person name="Ohtoshi R."/>
            <person name="Malay A.D."/>
            <person name="Moran D.A.P."/>
            <person name="Tomita M."/>
            <person name="Numata K."/>
            <person name="Arakawa K."/>
        </authorList>
    </citation>
    <scope>NUCLEOTIDE SEQUENCE</scope>
</reference>
<dbReference type="Proteomes" id="UP000887159">
    <property type="component" value="Unassembled WGS sequence"/>
</dbReference>
<dbReference type="PANTHER" id="PTHR10492:SF101">
    <property type="entry name" value="ATP-DEPENDENT DNA HELICASE"/>
    <property type="match status" value="1"/>
</dbReference>
<keyword evidence="1" id="KW-0227">DNA damage</keyword>
<comment type="similarity">
    <text evidence="1">Belongs to the helicase family.</text>
</comment>
<dbReference type="GO" id="GO:0005524">
    <property type="term" value="F:ATP binding"/>
    <property type="evidence" value="ECO:0007669"/>
    <property type="project" value="UniProtKB-KW"/>
</dbReference>
<dbReference type="PANTHER" id="PTHR10492">
    <property type="match status" value="1"/>
</dbReference>
<dbReference type="GO" id="GO:0006281">
    <property type="term" value="P:DNA repair"/>
    <property type="evidence" value="ECO:0007669"/>
    <property type="project" value="UniProtKB-KW"/>
</dbReference>
<sequence>MIHKKSFEALDRSLQDLRENVQPFGFAGLLAGDFRQTLTVISRSTPADKINACLNYSTLWRHVHILQLTTNMCPTSERSISRGILMTVTGLWKRTAANR</sequence>
<feature type="domain" description="DNA helicase Pif1-like DEAD-box helicase" evidence="2">
    <location>
        <begin position="1"/>
        <end position="76"/>
    </location>
</feature>
<dbReference type="GO" id="GO:0043139">
    <property type="term" value="F:5'-3' DNA helicase activity"/>
    <property type="evidence" value="ECO:0007669"/>
    <property type="project" value="UniProtKB-EC"/>
</dbReference>
<dbReference type="GO" id="GO:0000723">
    <property type="term" value="P:telomere maintenance"/>
    <property type="evidence" value="ECO:0007669"/>
    <property type="project" value="InterPro"/>
</dbReference>
<dbReference type="EC" id="5.6.2.3" evidence="1"/>
<comment type="catalytic activity">
    <reaction evidence="1">
        <text>ATP + H2O = ADP + phosphate + H(+)</text>
        <dbReference type="Rhea" id="RHEA:13065"/>
        <dbReference type="ChEBI" id="CHEBI:15377"/>
        <dbReference type="ChEBI" id="CHEBI:15378"/>
        <dbReference type="ChEBI" id="CHEBI:30616"/>
        <dbReference type="ChEBI" id="CHEBI:43474"/>
        <dbReference type="ChEBI" id="CHEBI:456216"/>
        <dbReference type="EC" id="5.6.2.3"/>
    </reaction>
</comment>
<dbReference type="Pfam" id="PF05970">
    <property type="entry name" value="PIF1"/>
    <property type="match status" value="1"/>
</dbReference>
<keyword evidence="1" id="KW-0067">ATP-binding</keyword>
<keyword evidence="1" id="KW-0233">DNA recombination</keyword>
<keyword evidence="1" id="KW-0378">Hydrolase</keyword>
<accession>A0A8X6S7L2</accession>
<comment type="cofactor">
    <cofactor evidence="1">
        <name>Mg(2+)</name>
        <dbReference type="ChEBI" id="CHEBI:18420"/>
    </cofactor>
</comment>
<dbReference type="AlphaFoldDB" id="A0A8X6S7L2"/>
<name>A0A8X6S7L2_TRICX</name>
<evidence type="ECO:0000256" key="1">
    <source>
        <dbReference type="RuleBase" id="RU363044"/>
    </source>
</evidence>
<evidence type="ECO:0000313" key="3">
    <source>
        <dbReference type="EMBL" id="GFY07991.1"/>
    </source>
</evidence>
<evidence type="ECO:0000313" key="4">
    <source>
        <dbReference type="Proteomes" id="UP000887159"/>
    </source>
</evidence>
<comment type="caution">
    <text evidence="3">The sequence shown here is derived from an EMBL/GenBank/DDBJ whole genome shotgun (WGS) entry which is preliminary data.</text>
</comment>
<dbReference type="GO" id="GO:0016787">
    <property type="term" value="F:hydrolase activity"/>
    <property type="evidence" value="ECO:0007669"/>
    <property type="project" value="UniProtKB-KW"/>
</dbReference>
<organism evidence="3 4">
    <name type="scientific">Trichonephila clavipes</name>
    <name type="common">Golden silk orbweaver</name>
    <name type="synonym">Nephila clavipes</name>
    <dbReference type="NCBI Taxonomy" id="2585209"/>
    <lineage>
        <taxon>Eukaryota</taxon>
        <taxon>Metazoa</taxon>
        <taxon>Ecdysozoa</taxon>
        <taxon>Arthropoda</taxon>
        <taxon>Chelicerata</taxon>
        <taxon>Arachnida</taxon>
        <taxon>Araneae</taxon>
        <taxon>Araneomorphae</taxon>
        <taxon>Entelegynae</taxon>
        <taxon>Araneoidea</taxon>
        <taxon>Nephilidae</taxon>
        <taxon>Trichonephila</taxon>
    </lineage>
</organism>
<proteinExistence type="inferred from homology"/>
<evidence type="ECO:0000259" key="2">
    <source>
        <dbReference type="Pfam" id="PF05970"/>
    </source>
</evidence>
<keyword evidence="1" id="KW-0234">DNA repair</keyword>
<keyword evidence="1 3" id="KW-0347">Helicase</keyword>
<dbReference type="GO" id="GO:0006310">
    <property type="term" value="P:DNA recombination"/>
    <property type="evidence" value="ECO:0007669"/>
    <property type="project" value="UniProtKB-KW"/>
</dbReference>
<dbReference type="InterPro" id="IPR010285">
    <property type="entry name" value="DNA_helicase_pif1-like_DEAD"/>
</dbReference>
<keyword evidence="1" id="KW-0547">Nucleotide-binding</keyword>
<keyword evidence="4" id="KW-1185">Reference proteome</keyword>